<reference evidence="1 2" key="1">
    <citation type="submission" date="2015-06" db="EMBL/GenBank/DDBJ databases">
        <title>Draft genome sequencing of a biphenyl-degrading bacterium, Janthinobacterium lividum MEG1.</title>
        <authorList>
            <person name="Shimodaira J."/>
            <person name="Hatta T."/>
        </authorList>
    </citation>
    <scope>NUCLEOTIDE SEQUENCE [LARGE SCALE GENOMIC DNA]</scope>
    <source>
        <strain evidence="1 2">MEG1</strain>
    </source>
</reference>
<comment type="caution">
    <text evidence="1">The sequence shown here is derived from an EMBL/GenBank/DDBJ whole genome shotgun (WGS) entry which is preliminary data.</text>
</comment>
<gene>
    <name evidence="1" type="ORF">AKG95_13380</name>
</gene>
<proteinExistence type="predicted"/>
<sequence length="125" mass="13143">MSNLPRVEVTNHTLASGQSVTTNTTPNSIALSIASSDSNNQTGIAFQFQGRTTYWNPSVSTGFTTAKLASDTGNGVVTWKAGLTVTYSPQSTGLYNVLLSGDIVDSGTLYTYTGFVLATFTSNSQ</sequence>
<dbReference type="RefSeq" id="WP_071077346.1">
    <property type="nucleotide sequence ID" value="NZ_LFKP01000008.1"/>
</dbReference>
<evidence type="ECO:0000313" key="1">
    <source>
        <dbReference type="EMBL" id="OHV95882.1"/>
    </source>
</evidence>
<protein>
    <submittedName>
        <fullName evidence="1">Uncharacterized protein</fullName>
    </submittedName>
</protein>
<organism evidence="1 2">
    <name type="scientific">Janthinobacterium lividum</name>
    <dbReference type="NCBI Taxonomy" id="29581"/>
    <lineage>
        <taxon>Bacteria</taxon>
        <taxon>Pseudomonadati</taxon>
        <taxon>Pseudomonadota</taxon>
        <taxon>Betaproteobacteria</taxon>
        <taxon>Burkholderiales</taxon>
        <taxon>Oxalobacteraceae</taxon>
        <taxon>Janthinobacterium</taxon>
    </lineage>
</organism>
<name>A0A1S1U5X9_9BURK</name>
<dbReference type="EMBL" id="LFKP01000008">
    <property type="protein sequence ID" value="OHV95882.1"/>
    <property type="molecule type" value="Genomic_DNA"/>
</dbReference>
<dbReference type="Proteomes" id="UP000179840">
    <property type="component" value="Unassembled WGS sequence"/>
</dbReference>
<evidence type="ECO:0000313" key="2">
    <source>
        <dbReference type="Proteomes" id="UP000179840"/>
    </source>
</evidence>
<accession>A0A1S1U5X9</accession>
<dbReference type="AlphaFoldDB" id="A0A1S1U5X9"/>